<keyword evidence="8" id="KW-1003">Cell membrane</keyword>
<dbReference type="UniPathway" id="UPA00557">
    <property type="reaction ID" value="UER00614"/>
</dbReference>
<dbReference type="PROSITE" id="PS01315">
    <property type="entry name" value="CDS"/>
    <property type="match status" value="1"/>
</dbReference>
<comment type="similarity">
    <text evidence="5 18">Belongs to the CDS family.</text>
</comment>
<evidence type="ECO:0000256" key="7">
    <source>
        <dbReference type="ARBA" id="ARBA00019373"/>
    </source>
</evidence>
<evidence type="ECO:0000256" key="10">
    <source>
        <dbReference type="ARBA" id="ARBA00022679"/>
    </source>
</evidence>
<feature type="transmembrane region" description="Helical" evidence="19">
    <location>
        <begin position="5"/>
        <end position="22"/>
    </location>
</feature>
<organism evidence="20 21">
    <name type="scientific">Alkanindiges hydrocarboniclasticus</name>
    <dbReference type="NCBI Taxonomy" id="1907941"/>
    <lineage>
        <taxon>Bacteria</taxon>
        <taxon>Pseudomonadati</taxon>
        <taxon>Pseudomonadota</taxon>
        <taxon>Gammaproteobacteria</taxon>
        <taxon>Moraxellales</taxon>
        <taxon>Moraxellaceae</taxon>
        <taxon>Alkanindiges</taxon>
    </lineage>
</organism>
<evidence type="ECO:0000256" key="18">
    <source>
        <dbReference type="RuleBase" id="RU003938"/>
    </source>
</evidence>
<gene>
    <name evidence="20" type="ORF">BKE30_12025</name>
</gene>
<reference evidence="20 21" key="1">
    <citation type="submission" date="2016-10" db="EMBL/GenBank/DDBJ databases">
        <title>Draft Genome sequence of Alkanindiges sp. strain H1.</title>
        <authorList>
            <person name="Subhash Y."/>
            <person name="Lee S."/>
        </authorList>
    </citation>
    <scope>NUCLEOTIDE SEQUENCE [LARGE SCALE GENOMIC DNA]</scope>
    <source>
        <strain evidence="20 21">H1</strain>
    </source>
</reference>
<dbReference type="GO" id="GO:0004605">
    <property type="term" value="F:phosphatidate cytidylyltransferase activity"/>
    <property type="evidence" value="ECO:0007669"/>
    <property type="project" value="UniProtKB-EC"/>
</dbReference>
<comment type="subcellular location">
    <subcellularLocation>
        <location evidence="2">Cell membrane</location>
        <topology evidence="2">Multi-pass membrane protein</topology>
    </subcellularLocation>
</comment>
<evidence type="ECO:0000256" key="3">
    <source>
        <dbReference type="ARBA" id="ARBA00005119"/>
    </source>
</evidence>
<dbReference type="InterPro" id="IPR000374">
    <property type="entry name" value="PC_trans"/>
</dbReference>
<proteinExistence type="inferred from homology"/>
<evidence type="ECO:0000313" key="20">
    <source>
        <dbReference type="EMBL" id="ONG38654.1"/>
    </source>
</evidence>
<evidence type="ECO:0000256" key="17">
    <source>
        <dbReference type="ARBA" id="ARBA00023264"/>
    </source>
</evidence>
<evidence type="ECO:0000256" key="11">
    <source>
        <dbReference type="ARBA" id="ARBA00022692"/>
    </source>
</evidence>
<evidence type="ECO:0000256" key="4">
    <source>
        <dbReference type="ARBA" id="ARBA00005189"/>
    </source>
</evidence>
<keyword evidence="21" id="KW-1185">Reference proteome</keyword>
<evidence type="ECO:0000256" key="16">
    <source>
        <dbReference type="ARBA" id="ARBA00023209"/>
    </source>
</evidence>
<sequence length="267" mass="29273">MIERIRTALVLVVIVLLCMFASNSALPMMGLMLLMVAIAGYEWVRLIPAQQHTIYATVVTVVSAGMLFLPQAWPYLWAVALLIWLVSLSWVKYYPQKTGWYNKNLSILGLILLVATVIAIFALWQQSPWWLMYVFALVWCADSGAYFAGRAFGKRKLAPNVSPNKSVEGLLGGLALTLLVILAVGFIQLKLSATALMVFIILSIITVLASVQGDLFESMVKRKAGIKDSGKILPGHGGVLDRIDSLMAAAPVFALGLWLQQQFLGGF</sequence>
<dbReference type="Proteomes" id="UP000192132">
    <property type="component" value="Unassembled WGS sequence"/>
</dbReference>
<evidence type="ECO:0000256" key="19">
    <source>
        <dbReference type="SAM" id="Phobius"/>
    </source>
</evidence>
<evidence type="ECO:0000256" key="13">
    <source>
        <dbReference type="ARBA" id="ARBA00022989"/>
    </source>
</evidence>
<evidence type="ECO:0000256" key="2">
    <source>
        <dbReference type="ARBA" id="ARBA00004651"/>
    </source>
</evidence>
<keyword evidence="10 18" id="KW-0808">Transferase</keyword>
<keyword evidence="9" id="KW-0444">Lipid biosynthesis</keyword>
<comment type="caution">
    <text evidence="20">The sequence shown here is derived from an EMBL/GenBank/DDBJ whole genome shotgun (WGS) entry which is preliminary data.</text>
</comment>
<keyword evidence="16" id="KW-0594">Phospholipid biosynthesis</keyword>
<accession>A0A1S8CTU6</accession>
<dbReference type="OrthoDB" id="9799199at2"/>
<evidence type="ECO:0000256" key="5">
    <source>
        <dbReference type="ARBA" id="ARBA00010185"/>
    </source>
</evidence>
<evidence type="ECO:0000256" key="8">
    <source>
        <dbReference type="ARBA" id="ARBA00022475"/>
    </source>
</evidence>
<keyword evidence="12 18" id="KW-0548">Nucleotidyltransferase</keyword>
<protein>
    <recommendedName>
        <fullName evidence="7 18">Phosphatidate cytidylyltransferase</fullName>
        <ecNumber evidence="6 18">2.7.7.41</ecNumber>
    </recommendedName>
</protein>
<evidence type="ECO:0000256" key="9">
    <source>
        <dbReference type="ARBA" id="ARBA00022516"/>
    </source>
</evidence>
<dbReference type="RefSeq" id="WP_076878838.1">
    <property type="nucleotide sequence ID" value="NZ_MLCN01000030.1"/>
</dbReference>
<feature type="transmembrane region" description="Helical" evidence="19">
    <location>
        <begin position="75"/>
        <end position="93"/>
    </location>
</feature>
<keyword evidence="11 18" id="KW-0812">Transmembrane</keyword>
<dbReference type="PANTHER" id="PTHR46382:SF1">
    <property type="entry name" value="PHOSPHATIDATE CYTIDYLYLTRANSFERASE"/>
    <property type="match status" value="1"/>
</dbReference>
<comment type="pathway">
    <text evidence="4">Lipid metabolism.</text>
</comment>
<dbReference type="EMBL" id="MLCN01000030">
    <property type="protein sequence ID" value="ONG38654.1"/>
    <property type="molecule type" value="Genomic_DNA"/>
</dbReference>
<dbReference type="AlphaFoldDB" id="A0A1S8CTU6"/>
<evidence type="ECO:0000256" key="14">
    <source>
        <dbReference type="ARBA" id="ARBA00023098"/>
    </source>
</evidence>
<keyword evidence="15 19" id="KW-0472">Membrane</keyword>
<dbReference type="EC" id="2.7.7.41" evidence="6 18"/>
<comment type="pathway">
    <text evidence="3 18">Phospholipid metabolism; CDP-diacylglycerol biosynthesis; CDP-diacylglycerol from sn-glycerol 3-phosphate: step 3/3.</text>
</comment>
<comment type="catalytic activity">
    <reaction evidence="1 18">
        <text>a 1,2-diacyl-sn-glycero-3-phosphate + CTP + H(+) = a CDP-1,2-diacyl-sn-glycerol + diphosphate</text>
        <dbReference type="Rhea" id="RHEA:16229"/>
        <dbReference type="ChEBI" id="CHEBI:15378"/>
        <dbReference type="ChEBI" id="CHEBI:33019"/>
        <dbReference type="ChEBI" id="CHEBI:37563"/>
        <dbReference type="ChEBI" id="CHEBI:58332"/>
        <dbReference type="ChEBI" id="CHEBI:58608"/>
        <dbReference type="EC" id="2.7.7.41"/>
    </reaction>
</comment>
<feature type="transmembrane region" description="Helical" evidence="19">
    <location>
        <begin position="195"/>
        <end position="216"/>
    </location>
</feature>
<dbReference type="STRING" id="1907941.BKE30_12025"/>
<evidence type="ECO:0000256" key="15">
    <source>
        <dbReference type="ARBA" id="ARBA00023136"/>
    </source>
</evidence>
<evidence type="ECO:0000256" key="12">
    <source>
        <dbReference type="ARBA" id="ARBA00022695"/>
    </source>
</evidence>
<evidence type="ECO:0000313" key="21">
    <source>
        <dbReference type="Proteomes" id="UP000192132"/>
    </source>
</evidence>
<keyword evidence="17" id="KW-1208">Phospholipid metabolism</keyword>
<evidence type="ECO:0000256" key="6">
    <source>
        <dbReference type="ARBA" id="ARBA00012487"/>
    </source>
</evidence>
<dbReference type="GO" id="GO:0016024">
    <property type="term" value="P:CDP-diacylglycerol biosynthetic process"/>
    <property type="evidence" value="ECO:0007669"/>
    <property type="project" value="UniProtKB-UniPathway"/>
</dbReference>
<dbReference type="GO" id="GO:0005886">
    <property type="term" value="C:plasma membrane"/>
    <property type="evidence" value="ECO:0007669"/>
    <property type="project" value="UniProtKB-SubCell"/>
</dbReference>
<feature type="transmembrane region" description="Helical" evidence="19">
    <location>
        <begin position="130"/>
        <end position="149"/>
    </location>
</feature>
<feature type="transmembrane region" description="Helical" evidence="19">
    <location>
        <begin position="170"/>
        <end position="189"/>
    </location>
</feature>
<keyword evidence="13 19" id="KW-1133">Transmembrane helix</keyword>
<dbReference type="PANTHER" id="PTHR46382">
    <property type="entry name" value="PHOSPHATIDATE CYTIDYLYLTRANSFERASE"/>
    <property type="match status" value="1"/>
</dbReference>
<evidence type="ECO:0000256" key="1">
    <source>
        <dbReference type="ARBA" id="ARBA00001698"/>
    </source>
</evidence>
<dbReference type="Pfam" id="PF01148">
    <property type="entry name" value="CTP_transf_1"/>
    <property type="match status" value="1"/>
</dbReference>
<name>A0A1S8CTU6_9GAMM</name>
<keyword evidence="14" id="KW-0443">Lipid metabolism</keyword>
<feature type="transmembrane region" description="Helical" evidence="19">
    <location>
        <begin position="105"/>
        <end position="124"/>
    </location>
</feature>